<evidence type="ECO:0000313" key="1">
    <source>
        <dbReference type="EMBL" id="RGR72665.1"/>
    </source>
</evidence>
<dbReference type="Proteomes" id="UP000284178">
    <property type="component" value="Unassembled WGS sequence"/>
</dbReference>
<proteinExistence type="predicted"/>
<reference evidence="1 2" key="1">
    <citation type="submission" date="2018-08" db="EMBL/GenBank/DDBJ databases">
        <title>A genome reference for cultivated species of the human gut microbiota.</title>
        <authorList>
            <person name="Zou Y."/>
            <person name="Xue W."/>
            <person name="Luo G."/>
        </authorList>
    </citation>
    <scope>NUCLEOTIDE SEQUENCE [LARGE SCALE GENOMIC DNA]</scope>
    <source>
        <strain evidence="1 2">AF24-29</strain>
    </source>
</reference>
<protein>
    <submittedName>
        <fullName evidence="1">Uncharacterized protein</fullName>
    </submittedName>
</protein>
<keyword evidence="2" id="KW-1185">Reference proteome</keyword>
<gene>
    <name evidence="1" type="ORF">DWY25_11405</name>
</gene>
<name>A0A412FWX9_9FIRM</name>
<dbReference type="EMBL" id="QRUP01000014">
    <property type="protein sequence ID" value="RGR72665.1"/>
    <property type="molecule type" value="Genomic_DNA"/>
</dbReference>
<accession>A0A412FWX9</accession>
<sequence length="62" mass="7575">MAFVIFEDRGLGEKLRKVSVFIMGKRFVSRRKTRFRIQIRTKIDRFQPEKITQKKWKAQSMK</sequence>
<evidence type="ECO:0000313" key="2">
    <source>
        <dbReference type="Proteomes" id="UP000284178"/>
    </source>
</evidence>
<dbReference type="AlphaFoldDB" id="A0A412FWX9"/>
<organism evidence="1 2">
    <name type="scientific">Holdemania filiformis</name>
    <dbReference type="NCBI Taxonomy" id="61171"/>
    <lineage>
        <taxon>Bacteria</taxon>
        <taxon>Bacillati</taxon>
        <taxon>Bacillota</taxon>
        <taxon>Erysipelotrichia</taxon>
        <taxon>Erysipelotrichales</taxon>
        <taxon>Erysipelotrichaceae</taxon>
        <taxon>Holdemania</taxon>
    </lineage>
</organism>
<comment type="caution">
    <text evidence="1">The sequence shown here is derived from an EMBL/GenBank/DDBJ whole genome shotgun (WGS) entry which is preliminary data.</text>
</comment>